<gene>
    <name evidence="6" type="ORF">CALMAC_LOCUS9879</name>
</gene>
<evidence type="ECO:0000313" key="7">
    <source>
        <dbReference type="Proteomes" id="UP000410492"/>
    </source>
</evidence>
<keyword evidence="3" id="KW-1133">Transmembrane helix</keyword>
<evidence type="ECO:0000313" key="6">
    <source>
        <dbReference type="EMBL" id="VEN48416.1"/>
    </source>
</evidence>
<organism evidence="6 7">
    <name type="scientific">Callosobruchus maculatus</name>
    <name type="common">Southern cowpea weevil</name>
    <name type="synonym">Pulse bruchid</name>
    <dbReference type="NCBI Taxonomy" id="64391"/>
    <lineage>
        <taxon>Eukaryota</taxon>
        <taxon>Metazoa</taxon>
        <taxon>Ecdysozoa</taxon>
        <taxon>Arthropoda</taxon>
        <taxon>Hexapoda</taxon>
        <taxon>Insecta</taxon>
        <taxon>Pterygota</taxon>
        <taxon>Neoptera</taxon>
        <taxon>Endopterygota</taxon>
        <taxon>Coleoptera</taxon>
        <taxon>Polyphaga</taxon>
        <taxon>Cucujiformia</taxon>
        <taxon>Chrysomeloidea</taxon>
        <taxon>Chrysomelidae</taxon>
        <taxon>Bruchinae</taxon>
        <taxon>Bruchini</taxon>
        <taxon>Callosobruchus</taxon>
    </lineage>
</organism>
<dbReference type="AlphaFoldDB" id="A0A653CL47"/>
<dbReference type="SMART" id="SM00042">
    <property type="entry name" value="CUB"/>
    <property type="match status" value="1"/>
</dbReference>
<dbReference type="OrthoDB" id="6431754at2759"/>
<dbReference type="InterPro" id="IPR035914">
    <property type="entry name" value="Sperma_CUB_dom_sf"/>
</dbReference>
<dbReference type="CDD" id="cd00041">
    <property type="entry name" value="CUB"/>
    <property type="match status" value="1"/>
</dbReference>
<evidence type="ECO:0000256" key="3">
    <source>
        <dbReference type="SAM" id="Phobius"/>
    </source>
</evidence>
<evidence type="ECO:0000259" key="5">
    <source>
        <dbReference type="PROSITE" id="PS01180"/>
    </source>
</evidence>
<sequence>MFVLVWMLISLQLNDGVVAGYIEIVEVNACSFCRIMLTCRQLDAIIAILEADYPSTSELEKIKGEAVTAGVPFPFLHPRDSLNRRCSGLNHCSFILSEDCPGCEQRINQNLTIKYACVTEDRVKRYCNSEISLSSDGKFIPGTPAEGLLLNPGYPRFYAGRKVCRWRISANPDQRIRITVLDIALIEDRPSECTDTLQIIDKLGNVIHSGCTQSHPPEEVVTQSGGVEVRLEAEQVLNPRRGVMIKYRVEGCEKLEPPPDAYLVSRSEHTVVFGCCLGYVFPDTGTRIKSVRCHGTHWNAALPLANCQKSNLPRKYNQTRDIDIRQEKSGANMSTTEIIAPIVLMLVMFALNGGVLFYIFRAKKKQEQNIRDEELGALRH</sequence>
<protein>
    <recommendedName>
        <fullName evidence="5">CUB domain-containing protein</fullName>
    </recommendedName>
</protein>
<accession>A0A653CL47</accession>
<dbReference type="Gene3D" id="2.60.120.290">
    <property type="entry name" value="Spermadhesin, CUB domain"/>
    <property type="match status" value="1"/>
</dbReference>
<keyword evidence="3" id="KW-0472">Membrane</keyword>
<feature type="transmembrane region" description="Helical" evidence="3">
    <location>
        <begin position="338"/>
        <end position="360"/>
    </location>
</feature>
<keyword evidence="4" id="KW-0732">Signal</keyword>
<dbReference type="PROSITE" id="PS01180">
    <property type="entry name" value="CUB"/>
    <property type="match status" value="1"/>
</dbReference>
<proteinExistence type="predicted"/>
<keyword evidence="1" id="KW-1015">Disulfide bond</keyword>
<feature type="chain" id="PRO_5024884277" description="CUB domain-containing protein" evidence="4">
    <location>
        <begin position="20"/>
        <end position="380"/>
    </location>
</feature>
<reference evidence="6 7" key="1">
    <citation type="submission" date="2019-01" db="EMBL/GenBank/DDBJ databases">
        <authorList>
            <person name="Sayadi A."/>
        </authorList>
    </citation>
    <scope>NUCLEOTIDE SEQUENCE [LARGE SCALE GENOMIC DNA]</scope>
</reference>
<evidence type="ECO:0000256" key="1">
    <source>
        <dbReference type="ARBA" id="ARBA00023157"/>
    </source>
</evidence>
<feature type="domain" description="CUB" evidence="5">
    <location>
        <begin position="127"/>
        <end position="250"/>
    </location>
</feature>
<name>A0A653CL47_CALMS</name>
<keyword evidence="7" id="KW-1185">Reference proteome</keyword>
<keyword evidence="3" id="KW-0812">Transmembrane</keyword>
<comment type="caution">
    <text evidence="2">Lacks conserved residue(s) required for the propagation of feature annotation.</text>
</comment>
<evidence type="ECO:0000256" key="4">
    <source>
        <dbReference type="SAM" id="SignalP"/>
    </source>
</evidence>
<evidence type="ECO:0000256" key="2">
    <source>
        <dbReference type="PROSITE-ProRule" id="PRU00059"/>
    </source>
</evidence>
<dbReference type="InterPro" id="IPR000859">
    <property type="entry name" value="CUB_dom"/>
</dbReference>
<dbReference type="SUPFAM" id="SSF49854">
    <property type="entry name" value="Spermadhesin, CUB domain"/>
    <property type="match status" value="1"/>
</dbReference>
<dbReference type="Pfam" id="PF00431">
    <property type="entry name" value="CUB"/>
    <property type="match status" value="1"/>
</dbReference>
<feature type="signal peptide" evidence="4">
    <location>
        <begin position="1"/>
        <end position="19"/>
    </location>
</feature>
<dbReference type="Proteomes" id="UP000410492">
    <property type="component" value="Unassembled WGS sequence"/>
</dbReference>
<dbReference type="EMBL" id="CAACVG010008095">
    <property type="protein sequence ID" value="VEN48416.1"/>
    <property type="molecule type" value="Genomic_DNA"/>
</dbReference>